<sequence length="1602" mass="180022">MSLDGEIYVPTPLNEIEPHTIKDCLVLRPLSYLVPTQQVAPLVSLAQIETGDESLYEEQPASHLTQMRDALNHDPAYFGEVISHYAEDFYCSDEELEEIQFKLPIAPDHDLAPPAAAQESQNIFGMSAFERVLFEMVEPVCLENAVPSQLCVQSKSLRIVEDPSLSIGLQASPLPPPVVPKRSLEAEPAVPKKLPKTISVNLQEVSTGMVQQLVELVQQVGLNDSDQGRGWLRIDELHTVVDTAILDTFAYFLHVIITGDSTQSDPAKQSIRLIDVEYLARIQSICAKSIEGCQSLTWSALTESADHDQVAALVGWAINGLKAVSLILTVFQCGRSEKQLFLEHHLECMITFLYSFTQDAIIPLASLVSKDSSSLRPLYGNVALVMNKALARLSRFAKENEINDTLITRLEYMSITVVFAEANIKDRTNVLGVSTFESLRLCHCDIICNIFQSKKDQQQFIVDEILSNFEKLPSHKVNSRQFKLTRGVSIQLATALLMQLLQTYNYQSYPLKKVFWKLTTKPEMSSNERTALAAEVALFQAASRAIYEESLATSNTIISGLINNIASHPDHAHKHGFETFLEDLLNVLQFPEWPAAETLLVSIMRTLMNVIDSGKYPSLFETFALEMAGLVGVKMLSLKNNSKPSFGVFSSAMSVQDFESYFGVYETVLSHLHGLSTKDATYTAPFNYQFLKFLVSVSSCVEDIEPKEPLPEVAASNADKTKLPLLKAMKEHYSKLLATADNPKFKAPEVAEHYTGDVLVQGYSEVLLSSDLLHLFDAFLSIVIRSLDSPKVKSRTKAIKNISLLMSKEPSLLSLPQITNSVSKRFNDSSALVRDSVIELLSHFIVSKPEVIEDFYMYICDRMDDTSVAVRKRVVKLSKEMYVATTNRPVKVLIAQRLLLRLDDEEESISELVTTNLLDLWFFSTILEIQNLSDNTQISHPVFRRIEVMIDILSQQDKYLGYFERFVKDQVLHKTELNSKYHAVIMTAVRLILDKAVDFIIDGVETEFHGQVEKSTGLIALFAKCDGRLITQDQLISLQPYLTNEESTGDTICYYALQIFRYALPETRNFRPAFIDEAHKSLLRRLTKFNVKELNEAMPCVWTLSQLKKDTLTITNAFVSCLKLVAPFVEEANSQKPFKSSIKLKRLLYLIGNFGKYCDFEPNRAIVLEARVGLKSKDSVVSLVTKILLIFSKLTVEPDIRRIAIKNLLHVCSTHPKLFMIDAVLQIMDSGFAGQDTDIKEVIIQSLYDFLSKEEEDSIKRNGLDAKVSHDMKLDVAVFHGETSSYVTDGICSTIVQRYLTEILECCLQEKGVFSFMPVKYLQLVVRLGFANPKICTPTIIALEASTADLTRNVAVDIHKELHEKYESLIETSYIEGIKLAVRFRLRAAGSLIINEHRFLSTFYSVVGTNKAARRKFVTSLVKSFVFEPTRLPLELLVFHKSYVTYLVFNIVHAEFVMLEEVYILVKGIDSFISSGGVDLGFSISELMGDQGEKRLEPYTKLALSSQILLVMIGFREYLINSYSLSTEKLMSFLAKIDKDMAVAPKAVKSHPLDLYESELNADLRLIEVCSRICSTFCHKIESLTNGQATMEVPDASEDDLG</sequence>
<name>A0A1E3QQY0_9ASCO</name>
<proteinExistence type="inferred from homology"/>
<evidence type="ECO:0000256" key="6">
    <source>
        <dbReference type="RuleBase" id="RU364107"/>
    </source>
</evidence>
<dbReference type="GO" id="GO:1990414">
    <property type="term" value="P:replication-born double-strand break repair via sister chromatid exchange"/>
    <property type="evidence" value="ECO:0007669"/>
    <property type="project" value="TreeGrafter"/>
</dbReference>
<keyword evidence="9" id="KW-1185">Reference proteome</keyword>
<dbReference type="GO" id="GO:0061775">
    <property type="term" value="F:cohesin loader activity"/>
    <property type="evidence" value="ECO:0007669"/>
    <property type="project" value="InterPro"/>
</dbReference>
<evidence type="ECO:0000313" key="9">
    <source>
        <dbReference type="Proteomes" id="UP000094336"/>
    </source>
</evidence>
<evidence type="ECO:0000256" key="3">
    <source>
        <dbReference type="ARBA" id="ARBA00022737"/>
    </source>
</evidence>
<dbReference type="EMBL" id="KV454430">
    <property type="protein sequence ID" value="ODQ80095.1"/>
    <property type="molecule type" value="Genomic_DNA"/>
</dbReference>
<protein>
    <recommendedName>
        <fullName evidence="6">Sister chromatid cohesion protein</fullName>
    </recommendedName>
</protein>
<dbReference type="Pfam" id="PF12830">
    <property type="entry name" value="Nipped-B_C"/>
    <property type="match status" value="1"/>
</dbReference>
<comment type="similarity">
    <text evidence="2 6">Belongs to the SCC2/Nipped-B family.</text>
</comment>
<dbReference type="GO" id="GO:0071169">
    <property type="term" value="P:establishment of protein localization to chromatin"/>
    <property type="evidence" value="ECO:0007669"/>
    <property type="project" value="TreeGrafter"/>
</dbReference>
<reference evidence="9" key="1">
    <citation type="submission" date="2016-05" db="EMBL/GenBank/DDBJ databases">
        <title>Comparative genomics of biotechnologically important yeasts.</title>
        <authorList>
            <consortium name="DOE Joint Genome Institute"/>
            <person name="Riley R."/>
            <person name="Haridas S."/>
            <person name="Wolfe K.H."/>
            <person name="Lopes M.R."/>
            <person name="Hittinger C.T."/>
            <person name="Goker M."/>
            <person name="Salamov A."/>
            <person name="Wisecaver J."/>
            <person name="Long T.M."/>
            <person name="Aerts A.L."/>
            <person name="Barry K."/>
            <person name="Choi C."/>
            <person name="Clum A."/>
            <person name="Coughlan A.Y."/>
            <person name="Deshpande S."/>
            <person name="Douglass A.P."/>
            <person name="Hanson S.J."/>
            <person name="Klenk H.-P."/>
            <person name="Labutti K."/>
            <person name="Lapidus A."/>
            <person name="Lindquist E."/>
            <person name="Lipzen A."/>
            <person name="Meier-Kolthoff J.P."/>
            <person name="Ohm R.A."/>
            <person name="Otillar R.P."/>
            <person name="Pangilinan J."/>
            <person name="Peng Y."/>
            <person name="Rokas A."/>
            <person name="Rosa C.A."/>
            <person name="Scheuner C."/>
            <person name="Sibirny A.A."/>
            <person name="Slot J.C."/>
            <person name="Stielow J.B."/>
            <person name="Sun H."/>
            <person name="Kurtzman C.P."/>
            <person name="Blackwell M."/>
            <person name="Grigoriev I.V."/>
            <person name="Jeffries T.W."/>
        </authorList>
    </citation>
    <scope>NUCLEOTIDE SEQUENCE [LARGE SCALE GENOMIC DNA]</scope>
    <source>
        <strain evidence="9">NRRL Y-12698</strain>
    </source>
</reference>
<dbReference type="Gene3D" id="1.25.10.10">
    <property type="entry name" value="Leucine-rich Repeat Variant"/>
    <property type="match status" value="1"/>
</dbReference>
<dbReference type="Proteomes" id="UP000094336">
    <property type="component" value="Unassembled WGS sequence"/>
</dbReference>
<dbReference type="InterPro" id="IPR026003">
    <property type="entry name" value="Cohesin_HEAT"/>
</dbReference>
<dbReference type="InterPro" id="IPR011989">
    <property type="entry name" value="ARM-like"/>
</dbReference>
<dbReference type="GO" id="GO:0003682">
    <property type="term" value="F:chromatin binding"/>
    <property type="evidence" value="ECO:0007669"/>
    <property type="project" value="TreeGrafter"/>
</dbReference>
<dbReference type="OrthoDB" id="418242at2759"/>
<dbReference type="PANTHER" id="PTHR21704">
    <property type="entry name" value="NIPPED-B-LIKE PROTEIN DELANGIN SCC2-RELATED"/>
    <property type="match status" value="1"/>
</dbReference>
<evidence type="ECO:0000313" key="8">
    <source>
        <dbReference type="EMBL" id="ODQ80095.1"/>
    </source>
</evidence>
<evidence type="ECO:0000256" key="2">
    <source>
        <dbReference type="ARBA" id="ARBA00009252"/>
    </source>
</evidence>
<dbReference type="GO" id="GO:0140588">
    <property type="term" value="P:chromatin looping"/>
    <property type="evidence" value="ECO:0007669"/>
    <property type="project" value="InterPro"/>
</dbReference>
<dbReference type="RefSeq" id="XP_018985423.1">
    <property type="nucleotide sequence ID" value="XM_019132360.1"/>
</dbReference>
<keyword evidence="5 6" id="KW-0131">Cell cycle</keyword>
<dbReference type="InterPro" id="IPR033031">
    <property type="entry name" value="Scc2/Nipped-B"/>
</dbReference>
<evidence type="ECO:0000259" key="7">
    <source>
        <dbReference type="Pfam" id="PF12830"/>
    </source>
</evidence>
<dbReference type="SUPFAM" id="SSF48371">
    <property type="entry name" value="ARM repeat"/>
    <property type="match status" value="1"/>
</dbReference>
<dbReference type="GO" id="GO:0034087">
    <property type="term" value="P:establishment of mitotic sister chromatid cohesion"/>
    <property type="evidence" value="ECO:0007669"/>
    <property type="project" value="TreeGrafter"/>
</dbReference>
<keyword evidence="4 6" id="KW-0539">Nucleus</keyword>
<dbReference type="STRING" id="984486.A0A1E3QQY0"/>
<dbReference type="InterPro" id="IPR024986">
    <property type="entry name" value="Nipped-B_C"/>
</dbReference>
<dbReference type="GeneID" id="30150213"/>
<comment type="subcellular location">
    <subcellularLocation>
        <location evidence="1 6">Nucleus</location>
    </subcellularLocation>
</comment>
<dbReference type="CDD" id="cd23958">
    <property type="entry name" value="SCC2"/>
    <property type="match status" value="1"/>
</dbReference>
<dbReference type="InterPro" id="IPR016024">
    <property type="entry name" value="ARM-type_fold"/>
</dbReference>
<evidence type="ECO:0000256" key="5">
    <source>
        <dbReference type="ARBA" id="ARBA00023306"/>
    </source>
</evidence>
<dbReference type="Pfam" id="PF12765">
    <property type="entry name" value="Cohesin_HEAT"/>
    <property type="match status" value="1"/>
</dbReference>
<dbReference type="GO" id="GO:0090694">
    <property type="term" value="C:Scc2-Scc4 cohesin loading complex"/>
    <property type="evidence" value="ECO:0007669"/>
    <property type="project" value="TreeGrafter"/>
</dbReference>
<dbReference type="PANTHER" id="PTHR21704:SF18">
    <property type="entry name" value="NIPPED-B-LIKE PROTEIN"/>
    <property type="match status" value="1"/>
</dbReference>
<evidence type="ECO:0000256" key="1">
    <source>
        <dbReference type="ARBA" id="ARBA00004123"/>
    </source>
</evidence>
<keyword evidence="3 6" id="KW-0677">Repeat</keyword>
<accession>A0A1E3QQY0</accession>
<dbReference type="GO" id="GO:0010468">
    <property type="term" value="P:regulation of gene expression"/>
    <property type="evidence" value="ECO:0007669"/>
    <property type="project" value="InterPro"/>
</dbReference>
<gene>
    <name evidence="8" type="ORF">BABINDRAFT_61140</name>
</gene>
<feature type="domain" description="Sister chromatid cohesion C-terminal" evidence="7">
    <location>
        <begin position="1292"/>
        <end position="1471"/>
    </location>
</feature>
<evidence type="ECO:0000256" key="4">
    <source>
        <dbReference type="ARBA" id="ARBA00023242"/>
    </source>
</evidence>
<organism evidence="8 9">
    <name type="scientific">Babjeviella inositovora NRRL Y-12698</name>
    <dbReference type="NCBI Taxonomy" id="984486"/>
    <lineage>
        <taxon>Eukaryota</taxon>
        <taxon>Fungi</taxon>
        <taxon>Dikarya</taxon>
        <taxon>Ascomycota</taxon>
        <taxon>Saccharomycotina</taxon>
        <taxon>Pichiomycetes</taxon>
        <taxon>Serinales incertae sedis</taxon>
        <taxon>Babjeviella</taxon>
    </lineage>
</organism>